<dbReference type="SMART" id="SM00487">
    <property type="entry name" value="DEXDc"/>
    <property type="match status" value="1"/>
</dbReference>
<reference evidence="2 3" key="1">
    <citation type="submission" date="2016-10" db="EMBL/GenBank/DDBJ databases">
        <authorList>
            <person name="de Groot N.N."/>
        </authorList>
    </citation>
    <scope>NUCLEOTIDE SEQUENCE [LARGE SCALE GENOMIC DNA]</scope>
    <source>
        <strain evidence="2 3">DSM 1801</strain>
    </source>
</reference>
<dbReference type="InterPro" id="IPR014001">
    <property type="entry name" value="Helicase_ATP-bd"/>
</dbReference>
<dbReference type="Pfam" id="PF22679">
    <property type="entry name" value="T1R_D3-like"/>
    <property type="match status" value="1"/>
</dbReference>
<protein>
    <submittedName>
        <fullName evidence="2">Type I restriction enzyme, R subunit</fullName>
    </submittedName>
</protein>
<dbReference type="RefSeq" id="WP_092479037.1">
    <property type="nucleotide sequence ID" value="NZ_FOHN01000038.1"/>
</dbReference>
<dbReference type="Pfam" id="PF18766">
    <property type="entry name" value="SWI2_SNF2"/>
    <property type="match status" value="1"/>
</dbReference>
<dbReference type="InterPro" id="IPR027417">
    <property type="entry name" value="P-loop_NTPase"/>
</dbReference>
<dbReference type="EMBL" id="FOHN01000038">
    <property type="protein sequence ID" value="SET62134.1"/>
    <property type="molecule type" value="Genomic_DNA"/>
</dbReference>
<dbReference type="GO" id="GO:0009035">
    <property type="term" value="F:type I site-specific deoxyribonuclease activity"/>
    <property type="evidence" value="ECO:0007669"/>
    <property type="project" value="UniProtKB-EC"/>
</dbReference>
<dbReference type="CDD" id="cd22332">
    <property type="entry name" value="HsdR_N"/>
    <property type="match status" value="1"/>
</dbReference>
<dbReference type="PANTHER" id="PTHR42927:SF1">
    <property type="entry name" value="HELICASE SUPERFAMILY 1 AND 2 DOMAIN-CONTAINING PROTEIN"/>
    <property type="match status" value="1"/>
</dbReference>
<dbReference type="GO" id="GO:0003677">
    <property type="term" value="F:DNA binding"/>
    <property type="evidence" value="ECO:0007669"/>
    <property type="project" value="UniProtKB-KW"/>
</dbReference>
<dbReference type="Gene3D" id="3.90.1570.50">
    <property type="match status" value="1"/>
</dbReference>
<evidence type="ECO:0000259" key="1">
    <source>
        <dbReference type="PROSITE" id="PS51192"/>
    </source>
</evidence>
<dbReference type="PANTHER" id="PTHR42927">
    <property type="entry name" value="HELICASE SUPERFAMILY 1 AND 2 DOMAIN-CONTAINING PROTEIN"/>
    <property type="match status" value="1"/>
</dbReference>
<dbReference type="OrthoDB" id="9758243at2"/>
<dbReference type="AlphaFoldDB" id="A0A1I0FV03"/>
<dbReference type="Gene3D" id="3.40.50.300">
    <property type="entry name" value="P-loop containing nucleotide triphosphate hydrolases"/>
    <property type="match status" value="3"/>
</dbReference>
<dbReference type="GO" id="GO:0009307">
    <property type="term" value="P:DNA restriction-modification system"/>
    <property type="evidence" value="ECO:0007669"/>
    <property type="project" value="UniProtKB-KW"/>
</dbReference>
<accession>A0A1I0FV03</accession>
<keyword evidence="3" id="KW-1185">Reference proteome</keyword>
<dbReference type="PROSITE" id="PS51192">
    <property type="entry name" value="HELICASE_ATP_BIND_1"/>
    <property type="match status" value="1"/>
</dbReference>
<evidence type="ECO:0000313" key="2">
    <source>
        <dbReference type="EMBL" id="SET62134.1"/>
    </source>
</evidence>
<dbReference type="InterPro" id="IPR055180">
    <property type="entry name" value="HsdR_RecA-like_helicase_dom_2"/>
</dbReference>
<dbReference type="InterPro" id="IPR040980">
    <property type="entry name" value="SWI2_SNF2"/>
</dbReference>
<feature type="domain" description="Helicase ATP-binding" evidence="1">
    <location>
        <begin position="289"/>
        <end position="481"/>
    </location>
</feature>
<evidence type="ECO:0000313" key="3">
    <source>
        <dbReference type="Proteomes" id="UP000199800"/>
    </source>
</evidence>
<dbReference type="InterPro" id="IPR007409">
    <property type="entry name" value="Restrct_endonuc_type1_HsdR_N"/>
</dbReference>
<dbReference type="GO" id="GO:0005524">
    <property type="term" value="F:ATP binding"/>
    <property type="evidence" value="ECO:0007669"/>
    <property type="project" value="UniProtKB-KW"/>
</dbReference>
<dbReference type="Proteomes" id="UP000199800">
    <property type="component" value="Unassembled WGS sequence"/>
</dbReference>
<name>A0A1I0FV03_9FIRM</name>
<proteinExistence type="predicted"/>
<dbReference type="STRING" id="29364.SAMN04487772_13810"/>
<organism evidence="2 3">
    <name type="scientific">[Clostridium] polysaccharolyticum</name>
    <dbReference type="NCBI Taxonomy" id="29364"/>
    <lineage>
        <taxon>Bacteria</taxon>
        <taxon>Bacillati</taxon>
        <taxon>Bacillota</taxon>
        <taxon>Clostridia</taxon>
        <taxon>Lachnospirales</taxon>
        <taxon>Lachnospiraceae</taxon>
    </lineage>
</organism>
<sequence length="992" mass="113312">MPFTNTKESGLESLIVKWLVEQNGYEEGTNADYNKEYAVDETRLFRFLEDTQPKEMDKLGVFKSDAKKRQFLNRLSGEIAKRGIIDVLRNGVKVYPADLIMFYLTPTENNEQARIMYEKNIFSVTRQLRYSQDAGKLALDVCLFINGLPVITMELKNQLTKQNTENAVRQYKEDRDFHDLLFSFKRCMVHFAVDDATIQFCTKLAGKDSWFLPFNKGYNDGAGNPPNSEGLMTDYLWKDILTKGKLSRIIENYAQVVEEVDEDTKKKSVKQIWPRYHQLDCVEKLLYNVKENGVGKKYLIQHSAGSGKSNSIAWLAHQLIGLEQDGHPMIDSVLVVTDRRILDKQIRNTIKQFMQVKNTVVWAEHSGDLKKAIQDGKRIIVSTIEKFPYIISEIGQEHKDNKFAVIIDEAHSGQSGRNSANMNLALSGMATDDDADNEDKINAMMEGRKLVSSASYFAFTATPKNKTEELFGVPYEEDGEIKHRPFHVYTMKQAIQEGFILDVLRNYTTIDSWYKIMKTVEDDPMFDKKRAQKKLRAFVEGNPEVIAKKAAMMVEHFHEQVIAKKKIGGKARAMIVTASIPRCVEYYYAINKCLSERHSPYKTIVAFSGEHKYNGAEPALTSAGLNGFSDAKIPKEFKKDPYRILIVADMFQTGFDEPLLQTMYVDKPLYDIAAVQTLSRLNRAYPGKDEVYVLDFANKTSVIEAAFSKFYRTTILSGETDPNKLYDLIDHMEKHQVYDVSDVEKLVELFLSGAERDRLDPILDACTAIYKQLELDEQIEFKSAAKSFVRTYGFLGAILPYGNVDWEKLSIFLNLLIPKLPSPRGDDLSEGILSTVDLNSYRNEAQEAIAIKLEDTDAEIAPVPAGSVGHVVEPEMDLLSKIIMDFNDMFGNIKWNDADNVQRQILAIPEMVSKDKKYQNAMKNSDAQEARTESERALQQVIFSIMSDNMELFKQFQDNPSFKKWLSDMVFNITYDPKNDKKLAQYTRKEPD</sequence>
<dbReference type="SUPFAM" id="SSF52540">
    <property type="entry name" value="P-loop containing nucleoside triphosphate hydrolases"/>
    <property type="match status" value="2"/>
</dbReference>
<gene>
    <name evidence="2" type="ORF">SAMN04487772_13810</name>
</gene>
<dbReference type="Pfam" id="PF04313">
    <property type="entry name" value="HSDR_N"/>
    <property type="match status" value="1"/>
</dbReference>